<dbReference type="InterPro" id="IPR051674">
    <property type="entry name" value="Malate_Decarboxylase"/>
</dbReference>
<keyword evidence="9" id="KW-1185">Reference proteome</keyword>
<feature type="active site" description="Proton donor" evidence="3">
    <location>
        <position position="43"/>
    </location>
</feature>
<dbReference type="InterPro" id="IPR012301">
    <property type="entry name" value="Malic_N_dom"/>
</dbReference>
<proteinExistence type="inferred from homology"/>
<dbReference type="HOGENOM" id="CLU_034446_2_1_0"/>
<feature type="binding site" evidence="5">
    <location>
        <position position="141"/>
    </location>
    <ligand>
        <name>a divalent metal cation</name>
        <dbReference type="ChEBI" id="CHEBI:60240"/>
    </ligand>
</feature>
<dbReference type="SMART" id="SM00919">
    <property type="entry name" value="Malic_M"/>
    <property type="match status" value="1"/>
</dbReference>
<dbReference type="KEGG" id="tna:CTN_0126"/>
<dbReference type="GO" id="GO:0004470">
    <property type="term" value="F:malic enzyme activity"/>
    <property type="evidence" value="ECO:0007669"/>
    <property type="project" value="InterPro"/>
</dbReference>
<dbReference type="InterPro" id="IPR036291">
    <property type="entry name" value="NAD(P)-bd_dom_sf"/>
</dbReference>
<feature type="binding site" evidence="4">
    <location>
        <position position="324"/>
    </location>
    <ligand>
        <name>(S)-malate</name>
        <dbReference type="ChEBI" id="CHEBI:15589"/>
    </ligand>
</feature>
<dbReference type="PANTHER" id="PTHR43237:SF4">
    <property type="entry name" value="NADP-DEPENDENT MALIC ENZYME"/>
    <property type="match status" value="1"/>
</dbReference>
<dbReference type="Proteomes" id="UP000000445">
    <property type="component" value="Chromosome"/>
</dbReference>
<sequence>MKETQSSRSERMDPLKIHRFLKGKIRISLPVERVDKEILSLLYTPGVAEVARVCAENPENTYTYTSRWNTIAVVSDGSAVLGLGNIGPYGALPVMEGKAFLFKAFADLDAFPICLSEDDEEKIIEIVKSLEPSFGGINLEDIAAPKCFRILQRLSEEMNIPVFHDDQQGTAVVVSAAFLNALKLVGKKIEEVKVVVNGIGAAGYNIVKFLLDLGVKNVVAVDRNGILNEKHPETCLNEYHLEIARITNPEGLSGGLETALEGADFFIGVSKGNIVKPEWIGKMNRKPVIFALANPTPEIDPRLAKEAGAFIVATGRSDYPNQVNNLLAFPGIMKGAVEKRSKITKNMLFSAVDAIANSCKPHPDRIIPEAFDMRVHQSVYFAVKNSS</sequence>
<dbReference type="EMBL" id="CP000916">
    <property type="protein sequence ID" value="ACM22302.1"/>
    <property type="molecule type" value="Genomic_DNA"/>
</dbReference>
<dbReference type="Pfam" id="PF03949">
    <property type="entry name" value="Malic_M"/>
    <property type="match status" value="1"/>
</dbReference>
<evidence type="ECO:0000256" key="5">
    <source>
        <dbReference type="PIRSR" id="PIRSR000106-3"/>
    </source>
</evidence>
<evidence type="ECO:0000313" key="9">
    <source>
        <dbReference type="Proteomes" id="UP000000445"/>
    </source>
</evidence>
<feature type="binding site" evidence="4">
    <location>
        <position position="294"/>
    </location>
    <ligand>
        <name>(S)-malate</name>
        <dbReference type="ChEBI" id="CHEBI:15589"/>
    </ligand>
</feature>
<evidence type="ECO:0000256" key="1">
    <source>
        <dbReference type="ARBA" id="ARBA00008785"/>
    </source>
</evidence>
<feature type="domain" description="Malic enzyme N-terminal" evidence="7">
    <location>
        <begin position="22"/>
        <end position="155"/>
    </location>
</feature>
<evidence type="ECO:0000256" key="2">
    <source>
        <dbReference type="ARBA" id="ARBA00023002"/>
    </source>
</evidence>
<dbReference type="GO" id="GO:0016616">
    <property type="term" value="F:oxidoreductase activity, acting on the CH-OH group of donors, NAD or NADP as acceptor"/>
    <property type="evidence" value="ECO:0007669"/>
    <property type="project" value="InterPro"/>
</dbReference>
<dbReference type="SMART" id="SM01274">
    <property type="entry name" value="malic"/>
    <property type="match status" value="1"/>
</dbReference>
<dbReference type="CDD" id="cd05311">
    <property type="entry name" value="NAD_bind_2_malic_enz"/>
    <property type="match status" value="1"/>
</dbReference>
<gene>
    <name evidence="8" type="ordered locus">CTN_0126</name>
</gene>
<dbReference type="InterPro" id="IPR046346">
    <property type="entry name" value="Aminoacid_DH-like_N_sf"/>
</dbReference>
<keyword evidence="5" id="KW-0479">Metal-binding</keyword>
<dbReference type="Gene3D" id="3.40.50.10380">
    <property type="entry name" value="Malic enzyme, N-terminal domain"/>
    <property type="match status" value="1"/>
</dbReference>
<dbReference type="PANTHER" id="PTHR43237">
    <property type="entry name" value="NADP-DEPENDENT MALIC ENZYME"/>
    <property type="match status" value="1"/>
</dbReference>
<dbReference type="InterPro" id="IPR037062">
    <property type="entry name" value="Malic_N_dom_sf"/>
</dbReference>
<evidence type="ECO:0000259" key="7">
    <source>
        <dbReference type="SMART" id="SM01274"/>
    </source>
</evidence>
<dbReference type="eggNOG" id="COG0281">
    <property type="taxonomic scope" value="Bacteria"/>
</dbReference>
<dbReference type="Gene3D" id="3.40.50.720">
    <property type="entry name" value="NAD(P)-binding Rossmann-like Domain"/>
    <property type="match status" value="1"/>
</dbReference>
<accession>B9KBA6</accession>
<dbReference type="SUPFAM" id="SSF51735">
    <property type="entry name" value="NAD(P)-binding Rossmann-fold domains"/>
    <property type="match status" value="1"/>
</dbReference>
<dbReference type="InterPro" id="IPR012302">
    <property type="entry name" value="Malic_NAD-bd"/>
</dbReference>
<reference evidence="8 9" key="1">
    <citation type="journal article" date="2009" name="Biosci. Biotechnol. Biochem.">
        <title>WeGAS: a web-based microbial genome annotation system.</title>
        <authorList>
            <person name="Lee D."/>
            <person name="Seo H."/>
            <person name="Park C."/>
            <person name="Park K."/>
        </authorList>
    </citation>
    <scope>NUCLEOTIDE SEQUENCE [LARGE SCALE GENOMIC DNA]</scope>
    <source>
        <strain evidence="9">ATCC 49049 / DSM 4359 / NBRC 107923 / NS-E</strain>
    </source>
</reference>
<keyword evidence="2" id="KW-0560">Oxidoreductase</keyword>
<evidence type="ECO:0000259" key="6">
    <source>
        <dbReference type="SMART" id="SM00919"/>
    </source>
</evidence>
<dbReference type="STRING" id="309803.CTN_0126"/>
<feature type="domain" description="Malic enzyme NAD-binding" evidence="6">
    <location>
        <begin position="167"/>
        <end position="385"/>
    </location>
</feature>
<comment type="similarity">
    <text evidence="1">Belongs to the malic enzymes family.</text>
</comment>
<dbReference type="InterPro" id="IPR045213">
    <property type="entry name" value="Malic_NAD-bd_bact_type"/>
</dbReference>
<evidence type="ECO:0000256" key="4">
    <source>
        <dbReference type="PIRSR" id="PIRSR000106-2"/>
    </source>
</evidence>
<dbReference type="PIRSF" id="PIRSF000106">
    <property type="entry name" value="ME"/>
    <property type="match status" value="1"/>
</dbReference>
<dbReference type="InterPro" id="IPR001891">
    <property type="entry name" value="Malic_OxRdtase"/>
</dbReference>
<dbReference type="GO" id="GO:0046872">
    <property type="term" value="F:metal ion binding"/>
    <property type="evidence" value="ECO:0007669"/>
    <property type="project" value="UniProtKB-KW"/>
</dbReference>
<dbReference type="SUPFAM" id="SSF53223">
    <property type="entry name" value="Aminoacid dehydrogenase-like, N-terminal domain"/>
    <property type="match status" value="1"/>
</dbReference>
<dbReference type="Pfam" id="PF00390">
    <property type="entry name" value="malic"/>
    <property type="match status" value="1"/>
</dbReference>
<protein>
    <submittedName>
        <fullName evidence="8">Malate oxidoreductase</fullName>
    </submittedName>
</protein>
<dbReference type="AlphaFoldDB" id="B9KBA6"/>
<evidence type="ECO:0000313" key="8">
    <source>
        <dbReference type="EMBL" id="ACM22302.1"/>
    </source>
</evidence>
<evidence type="ECO:0000256" key="3">
    <source>
        <dbReference type="PIRSR" id="PIRSR000106-1"/>
    </source>
</evidence>
<comment type="cofactor">
    <cofactor evidence="5">
        <name>Mg(2+)</name>
        <dbReference type="ChEBI" id="CHEBI:18420"/>
    </cofactor>
    <cofactor evidence="5">
        <name>Mn(2+)</name>
        <dbReference type="ChEBI" id="CHEBI:29035"/>
    </cofactor>
    <text evidence="5">Divalent metal cations. Prefers magnesium or manganese.</text>
</comment>
<name>B9KBA6_THENN</name>
<feature type="binding site" evidence="5">
    <location>
        <position position="140"/>
    </location>
    <ligand>
        <name>a divalent metal cation</name>
        <dbReference type="ChEBI" id="CHEBI:60240"/>
    </ligand>
</feature>
<organism evidence="8 9">
    <name type="scientific">Thermotoga neapolitana (strain ATCC 49049 / DSM 4359 / NBRC 107923 / NS-E)</name>
    <dbReference type="NCBI Taxonomy" id="309803"/>
    <lineage>
        <taxon>Bacteria</taxon>
        <taxon>Thermotogati</taxon>
        <taxon>Thermotogota</taxon>
        <taxon>Thermotogae</taxon>
        <taxon>Thermotogales</taxon>
        <taxon>Thermotogaceae</taxon>
        <taxon>Thermotoga</taxon>
    </lineage>
</organism>
<dbReference type="GO" id="GO:0051287">
    <property type="term" value="F:NAD binding"/>
    <property type="evidence" value="ECO:0007669"/>
    <property type="project" value="InterPro"/>
</dbReference>
<feature type="binding site" evidence="5">
    <location>
        <position position="166"/>
    </location>
    <ligand>
        <name>a divalent metal cation</name>
        <dbReference type="ChEBI" id="CHEBI:60240"/>
    </ligand>
</feature>
<feature type="active site" description="Proton acceptor" evidence="3">
    <location>
        <position position="98"/>
    </location>
</feature>